<name>C0ZKB9_BREBN</name>
<organism evidence="1 2">
    <name type="scientific">Brevibacillus brevis (strain 47 / JCM 6285 / NBRC 100599)</name>
    <dbReference type="NCBI Taxonomy" id="358681"/>
    <lineage>
        <taxon>Bacteria</taxon>
        <taxon>Bacillati</taxon>
        <taxon>Bacillota</taxon>
        <taxon>Bacilli</taxon>
        <taxon>Bacillales</taxon>
        <taxon>Paenibacillaceae</taxon>
        <taxon>Brevibacillus</taxon>
    </lineage>
</organism>
<keyword evidence="2" id="KW-1185">Reference proteome</keyword>
<dbReference type="KEGG" id="bbe:BBR47_05930"/>
<evidence type="ECO:0000313" key="1">
    <source>
        <dbReference type="EMBL" id="BAH41570.1"/>
    </source>
</evidence>
<reference evidence="1 2" key="1">
    <citation type="submission" date="2005-03" db="EMBL/GenBank/DDBJ databases">
        <title>Brevibacillus brevis strain 47, complete genome.</title>
        <authorList>
            <person name="Hosoyama A."/>
            <person name="Yamada R."/>
            <person name="Hongo Y."/>
            <person name="Terui Y."/>
            <person name="Ankai A."/>
            <person name="Masuyama W."/>
            <person name="Sekiguchi M."/>
            <person name="Takeda T."/>
            <person name="Asano K."/>
            <person name="Ohji S."/>
            <person name="Ichikawa N."/>
            <person name="Narita S."/>
            <person name="Aoki N."/>
            <person name="Miura H."/>
            <person name="Matsushita S."/>
            <person name="Sekigawa T."/>
            <person name="Yamagata H."/>
            <person name="Yoshikawa H."/>
            <person name="Udaka S."/>
            <person name="Tanikawa S."/>
            <person name="Fujita N."/>
        </authorList>
    </citation>
    <scope>NUCLEOTIDE SEQUENCE [LARGE SCALE GENOMIC DNA]</scope>
    <source>
        <strain evidence="2">47 / JCM 6285 / NBRC 100599</strain>
    </source>
</reference>
<dbReference type="AlphaFoldDB" id="C0ZKB9"/>
<sequence length="33" mass="3750">MAIHPMQISHLQVKKLPRTSIREEVSAVLFGMT</sequence>
<evidence type="ECO:0000313" key="2">
    <source>
        <dbReference type="Proteomes" id="UP000001877"/>
    </source>
</evidence>
<dbReference type="HOGENOM" id="CLU_3380868_0_0_9"/>
<dbReference type="Proteomes" id="UP000001877">
    <property type="component" value="Chromosome"/>
</dbReference>
<accession>C0ZKB9</accession>
<dbReference type="EMBL" id="AP008955">
    <property type="protein sequence ID" value="BAH41570.1"/>
    <property type="molecule type" value="Genomic_DNA"/>
</dbReference>
<gene>
    <name evidence="1" type="ordered locus">BBR47_05930</name>
</gene>
<protein>
    <submittedName>
        <fullName evidence="1">Uncharacterized protein</fullName>
    </submittedName>
</protein>
<proteinExistence type="predicted"/>